<dbReference type="Proteomes" id="UP000248066">
    <property type="component" value="Unassembled WGS sequence"/>
</dbReference>
<evidence type="ECO:0000256" key="1">
    <source>
        <dbReference type="SAM" id="MobiDB-lite"/>
    </source>
</evidence>
<evidence type="ECO:0000313" key="5">
    <source>
        <dbReference type="EMBL" id="PYZ98517.1"/>
    </source>
</evidence>
<keyword evidence="2" id="KW-0472">Membrane</keyword>
<feature type="compositionally biased region" description="Low complexity" evidence="1">
    <location>
        <begin position="133"/>
        <end position="144"/>
    </location>
</feature>
<organism evidence="5 6">
    <name type="scientific">Alteribacter lacisalsi</name>
    <dbReference type="NCBI Taxonomy" id="2045244"/>
    <lineage>
        <taxon>Bacteria</taxon>
        <taxon>Bacillati</taxon>
        <taxon>Bacillota</taxon>
        <taxon>Bacilli</taxon>
        <taxon>Bacillales</taxon>
        <taxon>Bacillaceae</taxon>
        <taxon>Alteribacter</taxon>
    </lineage>
</organism>
<feature type="domain" description="DUF1980" evidence="3">
    <location>
        <begin position="12"/>
        <end position="121"/>
    </location>
</feature>
<feature type="transmembrane region" description="Helical" evidence="2">
    <location>
        <begin position="12"/>
        <end position="38"/>
    </location>
</feature>
<dbReference type="Pfam" id="PF09323">
    <property type="entry name" value="DUF1980"/>
    <property type="match status" value="1"/>
</dbReference>
<keyword evidence="6" id="KW-1185">Reference proteome</keyword>
<comment type="caution">
    <text evidence="5">The sequence shown here is derived from an EMBL/GenBank/DDBJ whole genome shotgun (WGS) entry which is preliminary data.</text>
</comment>
<keyword evidence="2" id="KW-1133">Transmembrane helix</keyword>
<feature type="region of interest" description="Disordered" evidence="1">
    <location>
        <begin position="126"/>
        <end position="158"/>
    </location>
</feature>
<feature type="transmembrane region" description="Helical" evidence="2">
    <location>
        <begin position="90"/>
        <end position="107"/>
    </location>
</feature>
<sequence>MREYDFSFHAFIQGIILIGFALLMLWFVLSGNIVYYIAPKMMPFVYFGLVTFFILGIVQVFRSTKKNDSSGAACTCGHDHRIPGPPIVKLLIYSIFILPVLMGFVLPDRALDSSVASNRGMIYGSGNSPSADAAQEAGRQTEAAETAEEEQSTADEYLEDPEGYMESLEADTSGTGEAPSPDEMDEHFTVEDFYDQEGFDQYYVELAEKLKHEDVITVTEDNYLDIMTVMDVHLDEFIGKDIEMIGFAFREPDFDDHQLVAARFSMTCCTADAGVYGTLIESSHAKEIEEDTWIHVYGTIKEGEYNGYRLPVITDADLNEVEEPDSPYVYPSFRF</sequence>
<dbReference type="PANTHER" id="PTHR40047:SF1">
    <property type="entry name" value="UPF0703 PROTEIN YCGQ"/>
    <property type="match status" value="1"/>
</dbReference>
<dbReference type="NCBIfam" id="TIGR03943">
    <property type="entry name" value="TIGR03943 family putative permease subunit"/>
    <property type="match status" value="1"/>
</dbReference>
<feature type="transmembrane region" description="Helical" evidence="2">
    <location>
        <begin position="44"/>
        <end position="61"/>
    </location>
</feature>
<dbReference type="InterPro" id="IPR052955">
    <property type="entry name" value="UPF0703_membrane_permease"/>
</dbReference>
<dbReference type="Pfam" id="PF21537">
    <property type="entry name" value="DUF1980_C"/>
    <property type="match status" value="1"/>
</dbReference>
<dbReference type="AlphaFoldDB" id="A0A2W0HBG6"/>
<keyword evidence="2" id="KW-0812">Transmembrane</keyword>
<dbReference type="RefSeq" id="WP_110518467.1">
    <property type="nucleotide sequence ID" value="NZ_PDOF01000001.1"/>
</dbReference>
<evidence type="ECO:0000259" key="3">
    <source>
        <dbReference type="Pfam" id="PF09323"/>
    </source>
</evidence>
<dbReference type="EMBL" id="PDOF01000001">
    <property type="protein sequence ID" value="PYZ98517.1"/>
    <property type="molecule type" value="Genomic_DNA"/>
</dbReference>
<dbReference type="InterPro" id="IPR015402">
    <property type="entry name" value="DUF1980"/>
</dbReference>
<name>A0A2W0HBG6_9BACI</name>
<proteinExistence type="predicted"/>
<feature type="compositionally biased region" description="Acidic residues" evidence="1">
    <location>
        <begin position="145"/>
        <end position="158"/>
    </location>
</feature>
<evidence type="ECO:0000259" key="4">
    <source>
        <dbReference type="Pfam" id="PF21537"/>
    </source>
</evidence>
<reference evidence="5 6" key="1">
    <citation type="submission" date="2017-10" db="EMBL/GenBank/DDBJ databases">
        <title>Bacillus sp. nov., a halophilic bacterium isolated from a Yangshapao Lake.</title>
        <authorList>
            <person name="Wang H."/>
        </authorList>
    </citation>
    <scope>NUCLEOTIDE SEQUENCE [LARGE SCALE GENOMIC DNA]</scope>
    <source>
        <strain evidence="5 6">YSP-3</strain>
    </source>
</reference>
<feature type="domain" description="DUF1980" evidence="4">
    <location>
        <begin position="194"/>
        <end position="331"/>
    </location>
</feature>
<evidence type="ECO:0000256" key="2">
    <source>
        <dbReference type="SAM" id="Phobius"/>
    </source>
</evidence>
<dbReference type="InterPro" id="IPR048493">
    <property type="entry name" value="DUF1980_N"/>
</dbReference>
<protein>
    <submittedName>
        <fullName evidence="5">TIGR03943 family protein</fullName>
    </submittedName>
</protein>
<accession>A0A2W0HBG6</accession>
<dbReference type="PANTHER" id="PTHR40047">
    <property type="entry name" value="UPF0703 PROTEIN YCGQ"/>
    <property type="match status" value="1"/>
</dbReference>
<dbReference type="OrthoDB" id="9770408at2"/>
<dbReference type="InterPro" id="IPR048447">
    <property type="entry name" value="DUF1980_C"/>
</dbReference>
<gene>
    <name evidence="5" type="ORF">CR205_07995</name>
</gene>
<evidence type="ECO:0000313" key="6">
    <source>
        <dbReference type="Proteomes" id="UP000248066"/>
    </source>
</evidence>